<proteinExistence type="predicted"/>
<dbReference type="EMBL" id="NKXO01000036">
    <property type="protein sequence ID" value="PKQ67264.1"/>
    <property type="molecule type" value="Genomic_DNA"/>
</dbReference>
<keyword evidence="1" id="KW-0472">Membrane</keyword>
<gene>
    <name evidence="2" type="ORF">Rain11_2126</name>
</gene>
<accession>A0A2N3IA75</accession>
<keyword evidence="3" id="KW-1185">Reference proteome</keyword>
<comment type="caution">
    <text evidence="2">The sequence shown here is derived from an EMBL/GenBank/DDBJ whole genome shotgun (WGS) entry which is preliminary data.</text>
</comment>
<reference evidence="2 3" key="1">
    <citation type="submission" date="2017-06" db="EMBL/GenBank/DDBJ databases">
        <title>Raineya orbicola gen. nov., sp. nov. a slightly thermophilic bacterium of the phylum Bacteroidetes and the description of Raineyaceae fam. nov.</title>
        <authorList>
            <person name="Albuquerque L."/>
            <person name="Polonia A.R.M."/>
            <person name="Barroso C."/>
            <person name="Froufe H.J.C."/>
            <person name="Lage O."/>
            <person name="Lobo-Da-Cunha A."/>
            <person name="Egas C."/>
            <person name="Da Costa M.S."/>
        </authorList>
    </citation>
    <scope>NUCLEOTIDE SEQUENCE [LARGE SCALE GENOMIC DNA]</scope>
    <source>
        <strain evidence="2 3">SPSPC-11</strain>
    </source>
</reference>
<dbReference type="AlphaFoldDB" id="A0A2N3IA75"/>
<name>A0A2N3IA75_9BACT</name>
<sequence>MNNKKQIALLLGILIIPAFVFLLFQGSLKNYYNLPKLSQEGSDKPFQVQTALIPQKNTFWIIGLDKEKSAISDSLYNIFTRITEKEDLKKFIREKLPNFQVKYLILGKNLSKTNPHIIFNDDTNSSENYLLTQTGEAVLIDAEGFVRGKFSIINKQQHLNSEEIERLITEIKVLTEIVANPMKM</sequence>
<dbReference type="OrthoDB" id="9867339at2"/>
<protein>
    <submittedName>
        <fullName evidence="2">Uncharacterized protein</fullName>
    </submittedName>
</protein>
<evidence type="ECO:0000313" key="2">
    <source>
        <dbReference type="EMBL" id="PKQ67264.1"/>
    </source>
</evidence>
<feature type="transmembrane region" description="Helical" evidence="1">
    <location>
        <begin position="7"/>
        <end position="28"/>
    </location>
</feature>
<evidence type="ECO:0000313" key="3">
    <source>
        <dbReference type="Proteomes" id="UP000233387"/>
    </source>
</evidence>
<dbReference type="Proteomes" id="UP000233387">
    <property type="component" value="Unassembled WGS sequence"/>
</dbReference>
<dbReference type="RefSeq" id="WP_101359391.1">
    <property type="nucleotide sequence ID" value="NZ_NKXO01000036.1"/>
</dbReference>
<keyword evidence="1" id="KW-1133">Transmembrane helix</keyword>
<organism evidence="2 3">
    <name type="scientific">Raineya orbicola</name>
    <dbReference type="NCBI Taxonomy" id="2016530"/>
    <lineage>
        <taxon>Bacteria</taxon>
        <taxon>Pseudomonadati</taxon>
        <taxon>Bacteroidota</taxon>
        <taxon>Cytophagia</taxon>
        <taxon>Cytophagales</taxon>
        <taxon>Raineyaceae</taxon>
        <taxon>Raineya</taxon>
    </lineage>
</organism>
<evidence type="ECO:0000256" key="1">
    <source>
        <dbReference type="SAM" id="Phobius"/>
    </source>
</evidence>
<keyword evidence="1" id="KW-0812">Transmembrane</keyword>